<dbReference type="Gene3D" id="3.30.590.10">
    <property type="entry name" value="Glutamine synthetase/guanido kinase, catalytic domain"/>
    <property type="match status" value="1"/>
</dbReference>
<dbReference type="HAMAP" id="MF_00602">
    <property type="entry name" value="Prot_Arg_kinase"/>
    <property type="match status" value="1"/>
</dbReference>
<feature type="binding site" evidence="5 6">
    <location>
        <position position="123"/>
    </location>
    <ligand>
        <name>ATP</name>
        <dbReference type="ChEBI" id="CHEBI:30616"/>
    </ligand>
</feature>
<dbReference type="SUPFAM" id="SSF55931">
    <property type="entry name" value="Glutamine synthetase/guanido kinase"/>
    <property type="match status" value="1"/>
</dbReference>
<name>A0A410P572_VELA1</name>
<evidence type="ECO:0000256" key="5">
    <source>
        <dbReference type="HAMAP-Rule" id="MF_00602"/>
    </source>
</evidence>
<dbReference type="GO" id="GO:0046314">
    <property type="term" value="P:phosphocreatine biosynthetic process"/>
    <property type="evidence" value="ECO:0007669"/>
    <property type="project" value="InterPro"/>
</dbReference>
<evidence type="ECO:0000256" key="3">
    <source>
        <dbReference type="ARBA" id="ARBA00022777"/>
    </source>
</evidence>
<organism evidence="8 9">
    <name type="scientific">Velamenicoccus archaeovorus</name>
    <dbReference type="NCBI Taxonomy" id="1930593"/>
    <lineage>
        <taxon>Bacteria</taxon>
        <taxon>Pseudomonadati</taxon>
        <taxon>Candidatus Omnitrophota</taxon>
        <taxon>Candidatus Velamenicoccus</taxon>
    </lineage>
</organism>
<sequence>MNLNDLINQVSSWLKGTGPHSDIVISSRIRLARNLDKTPFPHWAKKNDAEQVLVTTKAAFERTAELKSAVFLRLEELDNIDKQFLVERHLMSNEHAVRSNQKALCVTPREDVAIMVNEEDHLRIQVMESGFDLDKTWDVINSIDDQLSGFLSYAFSREWGYLTACPTNTGTGMRGSVMLHLPALVMSRQINKVLEAIAKLSFTTRGLYGEGTQASGNFFQISNQVSLGLREEEILGNIKGVIGQIIEQEQKAREVLLAEHREMLEDRIWRSYGTLKNAHIISSGETVELLSMLRLGNDLGLVENMERGLINELFILTQPAHLQKLENKKLSANERDIKRAQIIRERLKV</sequence>
<accession>A0A410P572</accession>
<dbReference type="NCBIfam" id="NF002194">
    <property type="entry name" value="PRK01059.1-4"/>
    <property type="match status" value="1"/>
</dbReference>
<dbReference type="PROSITE" id="PS51510">
    <property type="entry name" value="PHOSPHAGEN_KINASE_C"/>
    <property type="match status" value="1"/>
</dbReference>
<dbReference type="InterPro" id="IPR014746">
    <property type="entry name" value="Gln_synth/guanido_kin_cat_dom"/>
</dbReference>
<feature type="binding site" evidence="6">
    <location>
        <begin position="174"/>
        <end position="178"/>
    </location>
    <ligand>
        <name>ATP</name>
        <dbReference type="ChEBI" id="CHEBI:30616"/>
    </ligand>
</feature>
<dbReference type="PANTHER" id="PTHR11547">
    <property type="entry name" value="ARGININE OR CREATINE KINASE"/>
    <property type="match status" value="1"/>
</dbReference>
<feature type="short sequence motif" description="RDXXRA motif of the pArg binding pocket involved in allosteric regulation" evidence="5">
    <location>
        <begin position="335"/>
        <end position="340"/>
    </location>
</feature>
<dbReference type="PANTHER" id="PTHR11547:SF38">
    <property type="entry name" value="ARGININE KINASE 1-RELATED"/>
    <property type="match status" value="1"/>
</dbReference>
<keyword evidence="5" id="KW-0021">Allosteric enzyme</keyword>
<dbReference type="OrthoDB" id="9791353at2"/>
<evidence type="ECO:0000256" key="6">
    <source>
        <dbReference type="PROSITE-ProRule" id="PRU00843"/>
    </source>
</evidence>
<feature type="binding site" evidence="5 6">
    <location>
        <position position="89"/>
    </location>
    <ligand>
        <name>ATP</name>
        <dbReference type="ChEBI" id="CHEBI:30616"/>
    </ligand>
</feature>
<feature type="binding site" evidence="5 6">
    <location>
        <begin position="205"/>
        <end position="210"/>
    </location>
    <ligand>
        <name>ATP</name>
        <dbReference type="ChEBI" id="CHEBI:30616"/>
    </ligand>
</feature>
<protein>
    <recommendedName>
        <fullName evidence="5">Protein-arginine kinase</fullName>
        <ecNumber evidence="5">2.7.14.1</ecNumber>
    </recommendedName>
</protein>
<comment type="catalytic activity">
    <reaction evidence="5">
        <text>L-arginyl-[protein] + ATP = N(omega)-phospho-L-arginyl-[protein] + ADP + H(+)</text>
        <dbReference type="Rhea" id="RHEA:43384"/>
        <dbReference type="Rhea" id="RHEA-COMP:10532"/>
        <dbReference type="Rhea" id="RHEA-COMP:10533"/>
        <dbReference type="ChEBI" id="CHEBI:15378"/>
        <dbReference type="ChEBI" id="CHEBI:29965"/>
        <dbReference type="ChEBI" id="CHEBI:30616"/>
        <dbReference type="ChEBI" id="CHEBI:83226"/>
        <dbReference type="ChEBI" id="CHEBI:456216"/>
        <dbReference type="EC" id="2.7.14.1"/>
    </reaction>
</comment>
<dbReference type="Pfam" id="PF00217">
    <property type="entry name" value="ATP-gua_Ptrans"/>
    <property type="match status" value="1"/>
</dbReference>
<proteinExistence type="inferred from homology"/>
<dbReference type="AlphaFoldDB" id="A0A410P572"/>
<comment type="function">
    <text evidence="5">Catalyzes the specific phosphorylation of arginine residues in proteins.</text>
</comment>
<keyword evidence="4 5" id="KW-0067">ATP-binding</keyword>
<evidence type="ECO:0000256" key="4">
    <source>
        <dbReference type="ARBA" id="ARBA00022840"/>
    </source>
</evidence>
<dbReference type="InterPro" id="IPR023660">
    <property type="entry name" value="Arg_Kinase"/>
</dbReference>
<dbReference type="GO" id="GO:1990424">
    <property type="term" value="F:protein arginine kinase activity"/>
    <property type="evidence" value="ECO:0007669"/>
    <property type="project" value="UniProtKB-EC"/>
</dbReference>
<dbReference type="GO" id="GO:0005615">
    <property type="term" value="C:extracellular space"/>
    <property type="evidence" value="ECO:0007669"/>
    <property type="project" value="TreeGrafter"/>
</dbReference>
<evidence type="ECO:0000259" key="7">
    <source>
        <dbReference type="PROSITE" id="PS51510"/>
    </source>
</evidence>
<evidence type="ECO:0000256" key="1">
    <source>
        <dbReference type="ARBA" id="ARBA00022679"/>
    </source>
</evidence>
<feature type="binding site" evidence="5 6">
    <location>
        <begin position="26"/>
        <end position="30"/>
    </location>
    <ligand>
        <name>ATP</name>
        <dbReference type="ChEBI" id="CHEBI:30616"/>
    </ligand>
</feature>
<dbReference type="CDD" id="cd07930">
    <property type="entry name" value="bacterial_phosphagen_kinase"/>
    <property type="match status" value="1"/>
</dbReference>
<dbReference type="GO" id="GO:0005524">
    <property type="term" value="F:ATP binding"/>
    <property type="evidence" value="ECO:0007669"/>
    <property type="project" value="UniProtKB-UniRule"/>
</dbReference>
<comment type="caution">
    <text evidence="5">Lacks conserved residue(s) required for the propagation of feature annotation.</text>
</comment>
<dbReference type="GO" id="GO:0004111">
    <property type="term" value="F:creatine kinase activity"/>
    <property type="evidence" value="ECO:0007669"/>
    <property type="project" value="InterPro"/>
</dbReference>
<gene>
    <name evidence="5" type="primary">mcsB</name>
    <name evidence="8" type="ORF">BU251_06190</name>
</gene>
<dbReference type="Proteomes" id="UP000287243">
    <property type="component" value="Chromosome"/>
</dbReference>
<feature type="domain" description="Phosphagen kinase C-terminal" evidence="7">
    <location>
        <begin position="23"/>
        <end position="252"/>
    </location>
</feature>
<dbReference type="InterPro" id="IPR022414">
    <property type="entry name" value="ATP-guanido_PTrfase_cat"/>
</dbReference>
<dbReference type="KEGG" id="vai:BU251_06190"/>
<comment type="activity regulation">
    <text evidence="5">Appears to be allosterically activated by the binding of pArg-containing polypeptides to the pArg-binding pocket localized in the C-terminal domain of McsB.</text>
</comment>
<keyword evidence="9" id="KW-1185">Reference proteome</keyword>
<comment type="similarity">
    <text evidence="5 6">Belongs to the ATP:guanido phosphotransferase family.</text>
</comment>
<keyword evidence="2 5" id="KW-0547">Nucleotide-binding</keyword>
<keyword evidence="3 5" id="KW-0418">Kinase</keyword>
<dbReference type="InterPro" id="IPR000749">
    <property type="entry name" value="ATP-guanido_PTrfase"/>
</dbReference>
<evidence type="ECO:0000313" key="9">
    <source>
        <dbReference type="Proteomes" id="UP000287243"/>
    </source>
</evidence>
<dbReference type="EMBL" id="CP019384">
    <property type="protein sequence ID" value="QAT17345.1"/>
    <property type="molecule type" value="Genomic_DNA"/>
</dbReference>
<evidence type="ECO:0000256" key="2">
    <source>
        <dbReference type="ARBA" id="ARBA00022741"/>
    </source>
</evidence>
<dbReference type="EC" id="2.7.14.1" evidence="5"/>
<dbReference type="RefSeq" id="WP_128700165.1">
    <property type="nucleotide sequence ID" value="NZ_CP019384.1"/>
</dbReference>
<evidence type="ECO:0000313" key="8">
    <source>
        <dbReference type="EMBL" id="QAT17345.1"/>
    </source>
</evidence>
<reference evidence="8 9" key="1">
    <citation type="submission" date="2017-01" db="EMBL/GenBank/DDBJ databases">
        <title>First insights into the biology of 'candidatus Vampirococcus archaeovorus'.</title>
        <authorList>
            <person name="Kizina J."/>
            <person name="Jordan S."/>
            <person name="Stueber K."/>
            <person name="Reinhardt R."/>
            <person name="Harder J."/>
        </authorList>
    </citation>
    <scope>NUCLEOTIDE SEQUENCE [LARGE SCALE GENOMIC DNA]</scope>
    <source>
        <strain evidence="8 9">LiM</strain>
    </source>
</reference>
<keyword evidence="1 5" id="KW-0808">Transferase</keyword>